<dbReference type="InterPro" id="IPR027417">
    <property type="entry name" value="P-loop_NTPase"/>
</dbReference>
<gene>
    <name evidence="2" type="ORF">L1O03_02990</name>
</gene>
<evidence type="ECO:0000313" key="3">
    <source>
        <dbReference type="Proteomes" id="UP001139336"/>
    </source>
</evidence>
<name>A0A9X1QMR1_9CORY</name>
<protein>
    <submittedName>
        <fullName evidence="2">ParA family protein</fullName>
    </submittedName>
</protein>
<feature type="domain" description="CobQ/CobB/MinD/ParA nucleotide binding" evidence="1">
    <location>
        <begin position="5"/>
        <end position="169"/>
    </location>
</feature>
<evidence type="ECO:0000313" key="2">
    <source>
        <dbReference type="EMBL" id="MCF4006144.1"/>
    </source>
</evidence>
<dbReference type="PIRSF" id="PIRSF009320">
    <property type="entry name" value="Nuc_binding_HP_1000"/>
    <property type="match status" value="1"/>
</dbReference>
<sequence>MTTTIALCNLKGGTGKTTTTIYLASALTAQGYSVRVLDLDPQGSATEWAEEAEANDQPLDFEVSPANKRTISKSYREDFVLIDCPPGGTDVIDTAISVADLVIVPTSPSAIETSRMWNTLAIAHAKTAYVLLTSVRFGTKEAEELLEVLRDERTPRIPTQIPLRQDIKRSWGMKPVAWHGYDDVAEFLTSEEATDE</sequence>
<organism evidence="2 3">
    <name type="scientific">Corynebacterium uropygiale</name>
    <dbReference type="NCBI Taxonomy" id="1775911"/>
    <lineage>
        <taxon>Bacteria</taxon>
        <taxon>Bacillati</taxon>
        <taxon>Actinomycetota</taxon>
        <taxon>Actinomycetes</taxon>
        <taxon>Mycobacteriales</taxon>
        <taxon>Corynebacteriaceae</taxon>
        <taxon>Corynebacterium</taxon>
    </lineage>
</organism>
<dbReference type="Gene3D" id="3.40.50.300">
    <property type="entry name" value="P-loop containing nucleotide triphosphate hydrolases"/>
    <property type="match status" value="1"/>
</dbReference>
<dbReference type="SUPFAM" id="SSF52540">
    <property type="entry name" value="P-loop containing nucleoside triphosphate hydrolases"/>
    <property type="match status" value="1"/>
</dbReference>
<dbReference type="CDD" id="cd02042">
    <property type="entry name" value="ParAB_family"/>
    <property type="match status" value="1"/>
</dbReference>
<dbReference type="Proteomes" id="UP001139336">
    <property type="component" value="Unassembled WGS sequence"/>
</dbReference>
<comment type="caution">
    <text evidence="2">The sequence shown here is derived from an EMBL/GenBank/DDBJ whole genome shotgun (WGS) entry which is preliminary data.</text>
</comment>
<keyword evidence="3" id="KW-1185">Reference proteome</keyword>
<dbReference type="InterPro" id="IPR002586">
    <property type="entry name" value="CobQ/CobB/MinD/ParA_Nub-bd_dom"/>
</dbReference>
<dbReference type="PANTHER" id="PTHR13696:SF99">
    <property type="entry name" value="COBYRINIC ACID AC-DIAMIDE SYNTHASE"/>
    <property type="match status" value="1"/>
</dbReference>
<accession>A0A9X1QMR1</accession>
<dbReference type="EMBL" id="JAKGSI010000001">
    <property type="protein sequence ID" value="MCF4006144.1"/>
    <property type="molecule type" value="Genomic_DNA"/>
</dbReference>
<evidence type="ECO:0000259" key="1">
    <source>
        <dbReference type="Pfam" id="PF01656"/>
    </source>
</evidence>
<dbReference type="AlphaFoldDB" id="A0A9X1QMR1"/>
<dbReference type="Pfam" id="PF01656">
    <property type="entry name" value="CbiA"/>
    <property type="match status" value="1"/>
</dbReference>
<proteinExistence type="predicted"/>
<dbReference type="RefSeq" id="WP_236117919.1">
    <property type="nucleotide sequence ID" value="NZ_JAKGSI010000001.1"/>
</dbReference>
<dbReference type="PANTHER" id="PTHR13696">
    <property type="entry name" value="P-LOOP CONTAINING NUCLEOSIDE TRIPHOSPHATE HYDROLASE"/>
    <property type="match status" value="1"/>
</dbReference>
<dbReference type="InterPro" id="IPR050678">
    <property type="entry name" value="DNA_Partitioning_ATPase"/>
</dbReference>
<reference evidence="2" key="1">
    <citation type="submission" date="2022-01" db="EMBL/GenBank/DDBJ databases">
        <title>Corynebacterium sp. nov isolated from isolated from the feces of the greater white-fronted geese (Anser albifrons) at Poyang Lake, PR China.</title>
        <authorList>
            <person name="Liu Q."/>
        </authorList>
    </citation>
    <scope>NUCLEOTIDE SEQUENCE</scope>
    <source>
        <strain evidence="2">JCM 32435</strain>
    </source>
</reference>